<evidence type="ECO:0000256" key="1">
    <source>
        <dbReference type="ARBA" id="ARBA00022529"/>
    </source>
</evidence>
<accession>A0A286G5W9</accession>
<keyword evidence="4" id="KW-1185">Reference proteome</keyword>
<evidence type="ECO:0000313" key="4">
    <source>
        <dbReference type="Proteomes" id="UP000219621"/>
    </source>
</evidence>
<evidence type="ECO:0000313" key="3">
    <source>
        <dbReference type="EMBL" id="SOD90947.1"/>
    </source>
</evidence>
<dbReference type="EMBL" id="OCNJ01000001">
    <property type="protein sequence ID" value="SOD90947.1"/>
    <property type="molecule type" value="Genomic_DNA"/>
</dbReference>
<dbReference type="RefSeq" id="WP_097277591.1">
    <property type="nucleotide sequence ID" value="NZ_OCNJ01000001.1"/>
</dbReference>
<organism evidence="3 4">
    <name type="scientific">Caenispirillum bisanense</name>
    <dbReference type="NCBI Taxonomy" id="414052"/>
    <lineage>
        <taxon>Bacteria</taxon>
        <taxon>Pseudomonadati</taxon>
        <taxon>Pseudomonadota</taxon>
        <taxon>Alphaproteobacteria</taxon>
        <taxon>Rhodospirillales</taxon>
        <taxon>Novispirillaceae</taxon>
        <taxon>Caenispirillum</taxon>
    </lineage>
</organism>
<keyword evidence="2" id="KW-0081">Bacteriolytic enzyme</keyword>
<gene>
    <name evidence="3" type="ORF">SAMN05421508_101732</name>
</gene>
<dbReference type="GO" id="GO:0042742">
    <property type="term" value="P:defense response to bacterium"/>
    <property type="evidence" value="ECO:0007669"/>
    <property type="project" value="UniProtKB-KW"/>
</dbReference>
<proteinExistence type="predicted"/>
<dbReference type="AlphaFoldDB" id="A0A286G5W9"/>
<reference evidence="4" key="1">
    <citation type="submission" date="2017-09" db="EMBL/GenBank/DDBJ databases">
        <authorList>
            <person name="Varghese N."/>
            <person name="Submissions S."/>
        </authorList>
    </citation>
    <scope>NUCLEOTIDE SEQUENCE [LARGE SCALE GENOMIC DNA]</scope>
    <source>
        <strain evidence="4">USBA 140</strain>
    </source>
</reference>
<dbReference type="SUPFAM" id="SSF53955">
    <property type="entry name" value="Lysozyme-like"/>
    <property type="match status" value="1"/>
</dbReference>
<sequence length="272" mass="28626">MISYHDLSDADYIQCRNTVVKTFENPQLALGQNPAVMGNIVDVLGNPTVGYGYDLTQHDLPAIQVAFTAAFDGTLTATAQAALEQIGRWKAGQLTAAALCAWRPATPLFDDATATRLLSQVLDSEYEAVLDRALARTAGLAVPRSRERAALQSLVYNGGGGMVGPGLRGALAAGNRALAWWEIRYDSNAGNVGGLAVRRCFEGDLFGLYDDSAAPTAAERQQVQALLAGHGAQMAAYDARFPTAVAQANANEASMLSLLPAGRVQTLAEATG</sequence>
<dbReference type="InterPro" id="IPR023346">
    <property type="entry name" value="Lysozyme-like_dom_sf"/>
</dbReference>
<name>A0A286G5W9_9PROT</name>
<dbReference type="InterPro" id="IPR023347">
    <property type="entry name" value="Lysozyme_dom_sf"/>
</dbReference>
<dbReference type="Proteomes" id="UP000219621">
    <property type="component" value="Unassembled WGS sequence"/>
</dbReference>
<keyword evidence="1" id="KW-0929">Antimicrobial</keyword>
<evidence type="ECO:0000256" key="2">
    <source>
        <dbReference type="ARBA" id="ARBA00022638"/>
    </source>
</evidence>
<protein>
    <submittedName>
        <fullName evidence="3">Uncharacterized protein</fullName>
    </submittedName>
</protein>
<dbReference type="OrthoDB" id="8322069at2"/>
<dbReference type="Gene3D" id="1.10.530.40">
    <property type="match status" value="1"/>
</dbReference>
<dbReference type="GO" id="GO:0031640">
    <property type="term" value="P:killing of cells of another organism"/>
    <property type="evidence" value="ECO:0007669"/>
    <property type="project" value="UniProtKB-KW"/>
</dbReference>
<dbReference type="GO" id="GO:0003796">
    <property type="term" value="F:lysozyme activity"/>
    <property type="evidence" value="ECO:0007669"/>
    <property type="project" value="InterPro"/>
</dbReference>